<dbReference type="Proteomes" id="UP000555103">
    <property type="component" value="Unassembled WGS sequence"/>
</dbReference>
<dbReference type="Pfam" id="PF01944">
    <property type="entry name" value="SpoIIM"/>
    <property type="match status" value="1"/>
</dbReference>
<comment type="caution">
    <text evidence="2">The sequence shown here is derived from an EMBL/GenBank/DDBJ whole genome shotgun (WGS) entry which is preliminary data.</text>
</comment>
<dbReference type="EMBL" id="JACIEP010000005">
    <property type="protein sequence ID" value="MBB4035682.1"/>
    <property type="molecule type" value="Genomic_DNA"/>
</dbReference>
<keyword evidence="3" id="KW-1185">Reference proteome</keyword>
<keyword evidence="1" id="KW-1133">Transmembrane helix</keyword>
<organism evidence="2 3">
    <name type="scientific">Dysgonomonas hofstadii</name>
    <dbReference type="NCBI Taxonomy" id="637886"/>
    <lineage>
        <taxon>Bacteria</taxon>
        <taxon>Pseudomonadati</taxon>
        <taxon>Bacteroidota</taxon>
        <taxon>Bacteroidia</taxon>
        <taxon>Bacteroidales</taxon>
        <taxon>Dysgonomonadaceae</taxon>
        <taxon>Dysgonomonas</taxon>
    </lineage>
</organism>
<keyword evidence="1" id="KW-0472">Membrane</keyword>
<feature type="transmembrane region" description="Helical" evidence="1">
    <location>
        <begin position="199"/>
        <end position="216"/>
    </location>
</feature>
<gene>
    <name evidence="2" type="ORF">GGR21_001577</name>
</gene>
<feature type="transmembrane region" description="Helical" evidence="1">
    <location>
        <begin position="166"/>
        <end position="187"/>
    </location>
</feature>
<protein>
    <submittedName>
        <fullName evidence="2">Putative membrane protein SpoIIM required for sporulation</fullName>
    </submittedName>
</protein>
<proteinExistence type="predicted"/>
<dbReference type="RefSeq" id="WP_183306615.1">
    <property type="nucleotide sequence ID" value="NZ_JACIEP010000005.1"/>
</dbReference>
<dbReference type="PANTHER" id="PTHR35337:SF1">
    <property type="entry name" value="SLR1478 PROTEIN"/>
    <property type="match status" value="1"/>
</dbReference>
<keyword evidence="1" id="KW-0812">Transmembrane</keyword>
<feature type="transmembrane region" description="Helical" evidence="1">
    <location>
        <begin position="254"/>
        <end position="275"/>
    </location>
</feature>
<evidence type="ECO:0000313" key="2">
    <source>
        <dbReference type="EMBL" id="MBB4035682.1"/>
    </source>
</evidence>
<name>A0A840CT17_9BACT</name>
<evidence type="ECO:0000256" key="1">
    <source>
        <dbReference type="SAM" id="Phobius"/>
    </source>
</evidence>
<reference evidence="2 3" key="1">
    <citation type="submission" date="2020-08" db="EMBL/GenBank/DDBJ databases">
        <title>Genomic Encyclopedia of Type Strains, Phase IV (KMG-IV): sequencing the most valuable type-strain genomes for metagenomic binning, comparative biology and taxonomic classification.</title>
        <authorList>
            <person name="Goeker M."/>
        </authorList>
    </citation>
    <scope>NUCLEOTIDE SEQUENCE [LARGE SCALE GENOMIC DNA]</scope>
    <source>
        <strain evidence="2 3">DSM 104969</strain>
    </source>
</reference>
<dbReference type="AlphaFoldDB" id="A0A840CT17"/>
<sequence length="323" mass="37547">MREAAFIKHNRDKWQKIDNETRNTNIPAETMADNFIELTDDLSYARTFYPRSQTVRYLNQLAGRYFINIYQYRKSEKGWFWRFWKESLPLTMYRCRKYMLYSFIFMFAGVLLGIFSQQQESNFASYFLGSGYVNMTLENIEKGDPMAVYKDEAKESMFYGIAFNNIRVAFLAFILGIFCSVGTVWVLFSNGIMLGVFQFFFYQKGLLLTSAMSIWLHGTLEISAIIIAGGAGITLGNSLLFPGSHKRVYALQKAVMDALKIALGLIPVFITAAFIESYLTRLTEMPIYFNLTIIGLSALFIIWYFFYYPYLIHKRTNERAKEN</sequence>
<feature type="transmembrane region" description="Helical" evidence="1">
    <location>
        <begin position="98"/>
        <end position="116"/>
    </location>
</feature>
<dbReference type="PANTHER" id="PTHR35337">
    <property type="entry name" value="SLR1478 PROTEIN"/>
    <property type="match status" value="1"/>
</dbReference>
<feature type="transmembrane region" description="Helical" evidence="1">
    <location>
        <begin position="222"/>
        <end position="242"/>
    </location>
</feature>
<dbReference type="InterPro" id="IPR002798">
    <property type="entry name" value="SpoIIM-like"/>
</dbReference>
<accession>A0A840CT17</accession>
<evidence type="ECO:0000313" key="3">
    <source>
        <dbReference type="Proteomes" id="UP000555103"/>
    </source>
</evidence>
<feature type="transmembrane region" description="Helical" evidence="1">
    <location>
        <begin position="287"/>
        <end position="311"/>
    </location>
</feature>